<dbReference type="EMBL" id="JALLKP010000091">
    <property type="protein sequence ID" value="KAK2194539.1"/>
    <property type="molecule type" value="Genomic_DNA"/>
</dbReference>
<comment type="caution">
    <text evidence="4">The sequence shown here is derived from an EMBL/GenBank/DDBJ whole genome shotgun (WGS) entry which is preliminary data.</text>
</comment>
<dbReference type="PANTHER" id="PTHR10352">
    <property type="entry name" value="EUKARYOTIC TRANSLATION INITIATION FACTOR 3 SUBUNIT G"/>
    <property type="match status" value="1"/>
</dbReference>
<evidence type="ECO:0000256" key="1">
    <source>
        <dbReference type="ARBA" id="ARBA00022884"/>
    </source>
</evidence>
<reference evidence="4" key="1">
    <citation type="journal article" date="2023" name="Nat. Microbiol.">
        <title>Babesia duncani multi-omics identifies virulence factors and drug targets.</title>
        <authorList>
            <person name="Singh P."/>
            <person name="Lonardi S."/>
            <person name="Liang Q."/>
            <person name="Vydyam P."/>
            <person name="Khabirova E."/>
            <person name="Fang T."/>
            <person name="Gihaz S."/>
            <person name="Thekkiniath J."/>
            <person name="Munshi M."/>
            <person name="Abel S."/>
            <person name="Ciampossin L."/>
            <person name="Batugedara G."/>
            <person name="Gupta M."/>
            <person name="Lu X.M."/>
            <person name="Lenz T."/>
            <person name="Chakravarty S."/>
            <person name="Cornillot E."/>
            <person name="Hu Y."/>
            <person name="Ma W."/>
            <person name="Gonzalez L.M."/>
            <person name="Sanchez S."/>
            <person name="Estrada K."/>
            <person name="Sanchez-Flores A."/>
            <person name="Montero E."/>
            <person name="Harb O.S."/>
            <person name="Le Roch K.G."/>
            <person name="Mamoun C.B."/>
        </authorList>
    </citation>
    <scope>NUCLEOTIDE SEQUENCE</scope>
    <source>
        <strain evidence="4">WA1</strain>
    </source>
</reference>
<dbReference type="CDD" id="cd00590">
    <property type="entry name" value="RRM_SF"/>
    <property type="match status" value="1"/>
</dbReference>
<dbReference type="EMBL" id="JALLKP010000001">
    <property type="protein sequence ID" value="KAK2197408.1"/>
    <property type="molecule type" value="Genomic_DNA"/>
</dbReference>
<evidence type="ECO:0000313" key="6">
    <source>
        <dbReference type="EMBL" id="KAK2197408.1"/>
    </source>
</evidence>
<organism evidence="4 7">
    <name type="scientific">Babesia duncani</name>
    <dbReference type="NCBI Taxonomy" id="323732"/>
    <lineage>
        <taxon>Eukaryota</taxon>
        <taxon>Sar</taxon>
        <taxon>Alveolata</taxon>
        <taxon>Apicomplexa</taxon>
        <taxon>Aconoidasida</taxon>
        <taxon>Piroplasmida</taxon>
        <taxon>Babesiidae</taxon>
        <taxon>Babesia</taxon>
    </lineage>
</organism>
<dbReference type="Proteomes" id="UP001214638">
    <property type="component" value="Unassembled WGS sequence"/>
</dbReference>
<dbReference type="RefSeq" id="XP_067804250.1">
    <property type="nucleotide sequence ID" value="XM_067945459.1"/>
</dbReference>
<dbReference type="Gene3D" id="3.30.70.330">
    <property type="match status" value="1"/>
</dbReference>
<dbReference type="Pfam" id="PF00076">
    <property type="entry name" value="RRM_1"/>
    <property type="match status" value="1"/>
</dbReference>
<dbReference type="EMBL" id="JALLKP010000076">
    <property type="protein sequence ID" value="KAK2194609.1"/>
    <property type="molecule type" value="Genomic_DNA"/>
</dbReference>
<keyword evidence="7" id="KW-1185">Reference proteome</keyword>
<proteinExistence type="predicted"/>
<protein>
    <submittedName>
        <fullName evidence="4">Bifunctional RNA recognition motif domain/RNA-binding domain superfamily/Nucleotide-binding alpha-beta plait domain superfamily</fullName>
    </submittedName>
</protein>
<evidence type="ECO:0000256" key="2">
    <source>
        <dbReference type="PROSITE-ProRule" id="PRU00176"/>
    </source>
</evidence>
<name>A0AAD9PH22_9APIC</name>
<evidence type="ECO:0000313" key="5">
    <source>
        <dbReference type="EMBL" id="KAK2194609.1"/>
    </source>
</evidence>
<dbReference type="InterPro" id="IPR035979">
    <property type="entry name" value="RBD_domain_sf"/>
</dbReference>
<dbReference type="GO" id="GO:0003723">
    <property type="term" value="F:RNA binding"/>
    <property type="evidence" value="ECO:0007669"/>
    <property type="project" value="UniProtKB-UniRule"/>
</dbReference>
<dbReference type="PROSITE" id="PS50102">
    <property type="entry name" value="RRM"/>
    <property type="match status" value="1"/>
</dbReference>
<accession>A0AAD9PH22</accession>
<dbReference type="KEGG" id="bdw:94334706"/>
<feature type="domain" description="RRM" evidence="3">
    <location>
        <begin position="54"/>
        <end position="134"/>
    </location>
</feature>
<gene>
    <name evidence="6" type="ORF">BdWA1_000408</name>
    <name evidence="5" type="ORF">BdWA1_003923</name>
    <name evidence="4" type="ORF">BdWA1_003994</name>
</gene>
<evidence type="ECO:0000313" key="4">
    <source>
        <dbReference type="EMBL" id="KAK2194539.1"/>
    </source>
</evidence>
<dbReference type="InterPro" id="IPR000504">
    <property type="entry name" value="RRM_dom"/>
</dbReference>
<dbReference type="SMART" id="SM00360">
    <property type="entry name" value="RRM"/>
    <property type="match status" value="1"/>
</dbReference>
<dbReference type="GeneID" id="94334706"/>
<dbReference type="SUPFAM" id="SSF54928">
    <property type="entry name" value="RNA-binding domain, RBD"/>
    <property type="match status" value="1"/>
</dbReference>
<evidence type="ECO:0000313" key="7">
    <source>
        <dbReference type="Proteomes" id="UP001214638"/>
    </source>
</evidence>
<keyword evidence="1 2" id="KW-0694">RNA-binding</keyword>
<dbReference type="AlphaFoldDB" id="A0AAD9PH22"/>
<sequence>MPRISPLCVQFRTQLGRRPHGTSYKSFVGASHVQELTNERCKLAKNKEVLSDARMLFVSNVDPEIDEEALDDFFHYIHGPLTTRTKLKKSRFTGRHRGFGIVTFATPEMATRTLLSLNGARLGDCKIQLSEALSLTFMRKHMPPKLRAAQRLIHRFNPTRKEKYTLDDYKEAFLPRQ</sequence>
<evidence type="ECO:0000259" key="3">
    <source>
        <dbReference type="PROSITE" id="PS50102"/>
    </source>
</evidence>
<dbReference type="InterPro" id="IPR012677">
    <property type="entry name" value="Nucleotide-bd_a/b_plait_sf"/>
</dbReference>